<evidence type="ECO:0000259" key="6">
    <source>
        <dbReference type="PROSITE" id="PS50043"/>
    </source>
</evidence>
<dbReference type="PRINTS" id="PR00038">
    <property type="entry name" value="HTHLUXR"/>
</dbReference>
<evidence type="ECO:0000256" key="1">
    <source>
        <dbReference type="ARBA" id="ARBA00022553"/>
    </source>
</evidence>
<dbReference type="SUPFAM" id="SSF52172">
    <property type="entry name" value="CheY-like"/>
    <property type="match status" value="1"/>
</dbReference>
<dbReference type="PROSITE" id="PS50043">
    <property type="entry name" value="HTH_LUXR_2"/>
    <property type="match status" value="1"/>
</dbReference>
<dbReference type="Pfam" id="PF00072">
    <property type="entry name" value="Response_reg"/>
    <property type="match status" value="1"/>
</dbReference>
<evidence type="ECO:0000256" key="5">
    <source>
        <dbReference type="PROSITE-ProRule" id="PRU00169"/>
    </source>
</evidence>
<dbReference type="CDD" id="cd17535">
    <property type="entry name" value="REC_NarL-like"/>
    <property type="match status" value="1"/>
</dbReference>
<dbReference type="Pfam" id="PF00196">
    <property type="entry name" value="GerE"/>
    <property type="match status" value="1"/>
</dbReference>
<dbReference type="CDD" id="cd06170">
    <property type="entry name" value="LuxR_C_like"/>
    <property type="match status" value="1"/>
</dbReference>
<keyword evidence="1 5" id="KW-0597">Phosphoprotein</keyword>
<dbReference type="SMART" id="SM00421">
    <property type="entry name" value="HTH_LUXR"/>
    <property type="match status" value="1"/>
</dbReference>
<dbReference type="InterPro" id="IPR011006">
    <property type="entry name" value="CheY-like_superfamily"/>
</dbReference>
<dbReference type="PANTHER" id="PTHR43214">
    <property type="entry name" value="TWO-COMPONENT RESPONSE REGULATOR"/>
    <property type="match status" value="1"/>
</dbReference>
<evidence type="ECO:0000256" key="3">
    <source>
        <dbReference type="ARBA" id="ARBA00023125"/>
    </source>
</evidence>
<dbReference type="InterPro" id="IPR039420">
    <property type="entry name" value="WalR-like"/>
</dbReference>
<organism evidence="8 9">
    <name type="scientific">Terrimonas ginsenosidimutans</name>
    <dbReference type="NCBI Taxonomy" id="2908004"/>
    <lineage>
        <taxon>Bacteria</taxon>
        <taxon>Pseudomonadati</taxon>
        <taxon>Bacteroidota</taxon>
        <taxon>Chitinophagia</taxon>
        <taxon>Chitinophagales</taxon>
        <taxon>Chitinophagaceae</taxon>
        <taxon>Terrimonas</taxon>
    </lineage>
</organism>
<keyword evidence="3" id="KW-0238">DNA-binding</keyword>
<evidence type="ECO:0000313" key="8">
    <source>
        <dbReference type="EMBL" id="MCG2615669.1"/>
    </source>
</evidence>
<dbReference type="Proteomes" id="UP001165367">
    <property type="component" value="Unassembled WGS sequence"/>
</dbReference>
<dbReference type="PROSITE" id="PS50110">
    <property type="entry name" value="RESPONSE_REGULATORY"/>
    <property type="match status" value="1"/>
</dbReference>
<dbReference type="EMBL" id="JAKLTR010000009">
    <property type="protein sequence ID" value="MCG2615669.1"/>
    <property type="molecule type" value="Genomic_DNA"/>
</dbReference>
<feature type="domain" description="HTH luxR-type" evidence="6">
    <location>
        <begin position="147"/>
        <end position="212"/>
    </location>
</feature>
<dbReference type="InterPro" id="IPR001789">
    <property type="entry name" value="Sig_transdc_resp-reg_receiver"/>
</dbReference>
<accession>A0ABS9KTQ7</accession>
<evidence type="ECO:0000313" key="9">
    <source>
        <dbReference type="Proteomes" id="UP001165367"/>
    </source>
</evidence>
<name>A0ABS9KTQ7_9BACT</name>
<dbReference type="PANTHER" id="PTHR43214:SF41">
    <property type="entry name" value="NITRATE_NITRITE RESPONSE REGULATOR PROTEIN NARP"/>
    <property type="match status" value="1"/>
</dbReference>
<evidence type="ECO:0000259" key="7">
    <source>
        <dbReference type="PROSITE" id="PS50110"/>
    </source>
</evidence>
<evidence type="ECO:0000256" key="2">
    <source>
        <dbReference type="ARBA" id="ARBA00023015"/>
    </source>
</evidence>
<protein>
    <submittedName>
        <fullName evidence="8">Response regulator transcription factor</fullName>
    </submittedName>
</protein>
<dbReference type="RefSeq" id="WP_237873691.1">
    <property type="nucleotide sequence ID" value="NZ_JAKLTR010000009.1"/>
</dbReference>
<keyword evidence="2" id="KW-0805">Transcription regulation</keyword>
<reference evidence="8" key="1">
    <citation type="submission" date="2022-01" db="EMBL/GenBank/DDBJ databases">
        <authorList>
            <person name="Jo J.-H."/>
            <person name="Im W.-T."/>
        </authorList>
    </citation>
    <scope>NUCLEOTIDE SEQUENCE</scope>
    <source>
        <strain evidence="8">NA20</strain>
    </source>
</reference>
<feature type="domain" description="Response regulatory" evidence="7">
    <location>
        <begin position="8"/>
        <end position="125"/>
    </location>
</feature>
<keyword evidence="4" id="KW-0804">Transcription</keyword>
<comment type="caution">
    <text evidence="8">The sequence shown here is derived from an EMBL/GenBank/DDBJ whole genome shotgun (WGS) entry which is preliminary data.</text>
</comment>
<gene>
    <name evidence="8" type="ORF">LZZ85_15315</name>
</gene>
<keyword evidence="9" id="KW-1185">Reference proteome</keyword>
<dbReference type="Gene3D" id="3.40.50.2300">
    <property type="match status" value="1"/>
</dbReference>
<feature type="modified residue" description="4-aspartylphosphate" evidence="5">
    <location>
        <position position="59"/>
    </location>
</feature>
<dbReference type="SUPFAM" id="SSF46894">
    <property type="entry name" value="C-terminal effector domain of the bipartite response regulators"/>
    <property type="match status" value="1"/>
</dbReference>
<dbReference type="InterPro" id="IPR016032">
    <property type="entry name" value="Sig_transdc_resp-reg_C-effctor"/>
</dbReference>
<evidence type="ECO:0000256" key="4">
    <source>
        <dbReference type="ARBA" id="ARBA00023163"/>
    </source>
</evidence>
<sequence length="214" mass="24541">MLKKDQISVIIVDDHQVVIDGLLSMLKYNEQIKFILTTTDPTQVIPMLEETPVDMLITDVMMPALPGNELAKKVKERFPQIKILALSMSGEGQLVSQMIDEANISGYMLKNISKTELAKALEKIAEGGIYFSKDVIEELQRANQRKKHSQEAHLTDREIEIIRLIEKEYNNKQIAEVLFISERTVETHRKNILRKTHTSTVIGLVKYAYEYKLI</sequence>
<dbReference type="SMART" id="SM00448">
    <property type="entry name" value="REC"/>
    <property type="match status" value="1"/>
</dbReference>
<proteinExistence type="predicted"/>
<dbReference type="InterPro" id="IPR058245">
    <property type="entry name" value="NreC/VraR/RcsB-like_REC"/>
</dbReference>
<dbReference type="InterPro" id="IPR000792">
    <property type="entry name" value="Tscrpt_reg_LuxR_C"/>
</dbReference>